<dbReference type="AlphaFoldDB" id="A0A518B074"/>
<dbReference type="KEGG" id="knv:Pan216_11710"/>
<dbReference type="InterPro" id="IPR012338">
    <property type="entry name" value="Beta-lactam/transpept-like"/>
</dbReference>
<keyword evidence="4" id="KW-1185">Reference proteome</keyword>
<keyword evidence="3" id="KW-0378">Hydrolase</keyword>
<protein>
    <submittedName>
        <fullName evidence="3">D-alanyl-D-alanine-carboxypeptidase/endopeptidase AmpH</fullName>
        <ecNumber evidence="3">3.4.-.-</ecNumber>
    </submittedName>
</protein>
<sequence>MNTTILATLLVSLGGLGSGEVRETTIADLIQPAIDEGKAKSVLVAYRVGDEFGFVGLGAKSDEDPTKPDADTVYEIGSITKVFTGNLLADMVRRGEVKLDTPVQELLPEGVLVPKRGDGEITLLDLTTHTSGLPRLPTNFSPKDWKNPYADYSVEQLESFLTARSKLPTVAGLASVVGQKVPEPGYAYSNLGAGLLGHVLSRKAGTSYEDLVVDRLCEPLGLDSTRVTLDADLKERLAPPYGKRGERAENWDLPTLAGAGALRSSGRDMLAFLDAVMGERATDLRPVLVDATKPRREIKKDRAEVGLGWHLDKRRGLVWHNGGTGGYRTYAGFIPEKRIAVVVLGNQSSFNATGTGVKLIDKLRSSSSQ</sequence>
<evidence type="ECO:0000256" key="1">
    <source>
        <dbReference type="ARBA" id="ARBA00038473"/>
    </source>
</evidence>
<dbReference type="EMBL" id="CP036279">
    <property type="protein sequence ID" value="QDU60332.1"/>
    <property type="molecule type" value="Genomic_DNA"/>
</dbReference>
<evidence type="ECO:0000313" key="4">
    <source>
        <dbReference type="Proteomes" id="UP000317093"/>
    </source>
</evidence>
<dbReference type="Pfam" id="PF00144">
    <property type="entry name" value="Beta-lactamase"/>
    <property type="match status" value="1"/>
</dbReference>
<dbReference type="PANTHER" id="PTHR22935">
    <property type="entry name" value="PENICILLIN-BINDING PROTEIN"/>
    <property type="match status" value="1"/>
</dbReference>
<dbReference type="Gene3D" id="3.40.710.10">
    <property type="entry name" value="DD-peptidase/beta-lactamase superfamily"/>
    <property type="match status" value="1"/>
</dbReference>
<keyword evidence="3" id="KW-0121">Carboxypeptidase</keyword>
<feature type="domain" description="Beta-lactamase-related" evidence="2">
    <location>
        <begin position="27"/>
        <end position="351"/>
    </location>
</feature>
<dbReference type="GO" id="GO:0004180">
    <property type="term" value="F:carboxypeptidase activity"/>
    <property type="evidence" value="ECO:0007669"/>
    <property type="project" value="UniProtKB-KW"/>
</dbReference>
<dbReference type="RefSeq" id="WP_419193295.1">
    <property type="nucleotide sequence ID" value="NZ_CP036279.1"/>
</dbReference>
<dbReference type="SUPFAM" id="SSF56601">
    <property type="entry name" value="beta-lactamase/transpeptidase-like"/>
    <property type="match status" value="1"/>
</dbReference>
<comment type="similarity">
    <text evidence="1">Belongs to the beta-lactamase family.</text>
</comment>
<accession>A0A518B074</accession>
<dbReference type="Proteomes" id="UP000317093">
    <property type="component" value="Chromosome"/>
</dbReference>
<proteinExistence type="inferred from homology"/>
<reference evidence="3 4" key="1">
    <citation type="submission" date="2019-02" db="EMBL/GenBank/DDBJ databases">
        <title>Deep-cultivation of Planctomycetes and their phenomic and genomic characterization uncovers novel biology.</title>
        <authorList>
            <person name="Wiegand S."/>
            <person name="Jogler M."/>
            <person name="Boedeker C."/>
            <person name="Pinto D."/>
            <person name="Vollmers J."/>
            <person name="Rivas-Marin E."/>
            <person name="Kohn T."/>
            <person name="Peeters S.H."/>
            <person name="Heuer A."/>
            <person name="Rast P."/>
            <person name="Oberbeckmann S."/>
            <person name="Bunk B."/>
            <person name="Jeske O."/>
            <person name="Meyerdierks A."/>
            <person name="Storesund J.E."/>
            <person name="Kallscheuer N."/>
            <person name="Luecker S."/>
            <person name="Lage O.M."/>
            <person name="Pohl T."/>
            <person name="Merkel B.J."/>
            <person name="Hornburger P."/>
            <person name="Mueller R.-W."/>
            <person name="Bruemmer F."/>
            <person name="Labrenz M."/>
            <person name="Spormann A.M."/>
            <person name="Op den Camp H."/>
            <person name="Overmann J."/>
            <person name="Amann R."/>
            <person name="Jetten M.S.M."/>
            <person name="Mascher T."/>
            <person name="Medema M.H."/>
            <person name="Devos D.P."/>
            <person name="Kaster A.-K."/>
            <person name="Ovreas L."/>
            <person name="Rohde M."/>
            <person name="Galperin M.Y."/>
            <person name="Jogler C."/>
        </authorList>
    </citation>
    <scope>NUCLEOTIDE SEQUENCE [LARGE SCALE GENOMIC DNA]</scope>
    <source>
        <strain evidence="3 4">Pan216</strain>
    </source>
</reference>
<dbReference type="InterPro" id="IPR001466">
    <property type="entry name" value="Beta-lactam-related"/>
</dbReference>
<organism evidence="3 4">
    <name type="scientific">Kolteria novifilia</name>
    <dbReference type="NCBI Taxonomy" id="2527975"/>
    <lineage>
        <taxon>Bacteria</taxon>
        <taxon>Pseudomonadati</taxon>
        <taxon>Planctomycetota</taxon>
        <taxon>Planctomycetia</taxon>
        <taxon>Kolteriales</taxon>
        <taxon>Kolteriaceae</taxon>
        <taxon>Kolteria</taxon>
    </lineage>
</organism>
<evidence type="ECO:0000259" key="2">
    <source>
        <dbReference type="Pfam" id="PF00144"/>
    </source>
</evidence>
<dbReference type="PANTHER" id="PTHR22935:SF95">
    <property type="entry name" value="BETA-LACTAMASE-LIKE 1-RELATED"/>
    <property type="match status" value="1"/>
</dbReference>
<evidence type="ECO:0000313" key="3">
    <source>
        <dbReference type="EMBL" id="QDU60332.1"/>
    </source>
</evidence>
<gene>
    <name evidence="3" type="primary">ampH</name>
    <name evidence="3" type="ORF">Pan216_11710</name>
</gene>
<keyword evidence="3" id="KW-0645">Protease</keyword>
<name>A0A518B074_9BACT</name>
<dbReference type="InterPro" id="IPR051478">
    <property type="entry name" value="Beta-lactamase-like_AB/R"/>
</dbReference>
<dbReference type="EC" id="3.4.-.-" evidence="3"/>